<proteinExistence type="predicted"/>
<keyword evidence="4" id="KW-1185">Reference proteome</keyword>
<dbReference type="PANTHER" id="PTHR33121:SF79">
    <property type="entry name" value="CYCLIC DI-GMP PHOSPHODIESTERASE PDED-RELATED"/>
    <property type="match status" value="1"/>
</dbReference>
<dbReference type="InterPro" id="IPR050706">
    <property type="entry name" value="Cyclic-di-GMP_PDE-like"/>
</dbReference>
<evidence type="ECO:0000256" key="1">
    <source>
        <dbReference type="SAM" id="MobiDB-lite"/>
    </source>
</evidence>
<dbReference type="PROSITE" id="PS50883">
    <property type="entry name" value="EAL"/>
    <property type="match status" value="1"/>
</dbReference>
<name>A0A2T5K7R5_9RHOB</name>
<dbReference type="Gene3D" id="3.20.20.450">
    <property type="entry name" value="EAL domain"/>
    <property type="match status" value="1"/>
</dbReference>
<sequence length="281" mass="31040">MGLGAGMTQKRKLDAASPGDPHDFAADGIERQTLRMVEQALRADRLMLAWQPVVVASEAARTVFHEGLIRVLDETGRIIPARDFMSAVETQDLGRLIDCVSLEKGLATLARHPGLRLSINMSARSIGHSRWMQILQGALRADPDLGPRLILEITESSAMEVPELVLPFMDALQRAGISFALDDFGAGFTAFRYLKDFFFDIIKIDGQFIRNIHRDPDNQVLTQAMLSVGRHFDMLTVAETVETAEEAEWLCAAGVDCLQGYLFGRPCTQPAWQATGTRLIA</sequence>
<dbReference type="GO" id="GO:0071111">
    <property type="term" value="F:cyclic-guanylate-specific phosphodiesterase activity"/>
    <property type="evidence" value="ECO:0007669"/>
    <property type="project" value="InterPro"/>
</dbReference>
<evidence type="ECO:0000259" key="2">
    <source>
        <dbReference type="PROSITE" id="PS50883"/>
    </source>
</evidence>
<organism evidence="3 4">
    <name type="scientific">Cereibacter azotoformans</name>
    <dbReference type="NCBI Taxonomy" id="43057"/>
    <lineage>
        <taxon>Bacteria</taxon>
        <taxon>Pseudomonadati</taxon>
        <taxon>Pseudomonadota</taxon>
        <taxon>Alphaproteobacteria</taxon>
        <taxon>Rhodobacterales</taxon>
        <taxon>Paracoccaceae</taxon>
        <taxon>Cereibacter</taxon>
    </lineage>
</organism>
<dbReference type="InterPro" id="IPR035919">
    <property type="entry name" value="EAL_sf"/>
</dbReference>
<feature type="region of interest" description="Disordered" evidence="1">
    <location>
        <begin position="1"/>
        <end position="25"/>
    </location>
</feature>
<dbReference type="CDD" id="cd01948">
    <property type="entry name" value="EAL"/>
    <property type="match status" value="1"/>
</dbReference>
<gene>
    <name evidence="3" type="ORF">C8J28_108129</name>
</gene>
<comment type="caution">
    <text evidence="3">The sequence shown here is derived from an EMBL/GenBank/DDBJ whole genome shotgun (WGS) entry which is preliminary data.</text>
</comment>
<reference evidence="3 4" key="1">
    <citation type="submission" date="2018-04" db="EMBL/GenBank/DDBJ databases">
        <title>Genomic Encyclopedia of Type Strains, Phase III (KMG-III): the genomes of soil and plant-associated and newly described type strains.</title>
        <authorList>
            <person name="Whitman W."/>
        </authorList>
    </citation>
    <scope>NUCLEOTIDE SEQUENCE [LARGE SCALE GENOMIC DNA]</scope>
    <source>
        <strain evidence="3 4">KA25</strain>
    </source>
</reference>
<dbReference type="InterPro" id="IPR001633">
    <property type="entry name" value="EAL_dom"/>
</dbReference>
<accession>A0A2T5K7R5</accession>
<evidence type="ECO:0000313" key="4">
    <source>
        <dbReference type="Proteomes" id="UP000244060"/>
    </source>
</evidence>
<protein>
    <submittedName>
        <fullName evidence="3">EAL domain-containing protein (Putative c-di-GMP-specific phosphodiesterase class I)</fullName>
    </submittedName>
</protein>
<dbReference type="PANTHER" id="PTHR33121">
    <property type="entry name" value="CYCLIC DI-GMP PHOSPHODIESTERASE PDEF"/>
    <property type="match status" value="1"/>
</dbReference>
<dbReference type="SUPFAM" id="SSF141868">
    <property type="entry name" value="EAL domain-like"/>
    <property type="match status" value="1"/>
</dbReference>
<dbReference type="Proteomes" id="UP000244060">
    <property type="component" value="Unassembled WGS sequence"/>
</dbReference>
<feature type="domain" description="EAL" evidence="2">
    <location>
        <begin position="30"/>
        <end position="280"/>
    </location>
</feature>
<evidence type="ECO:0000313" key="3">
    <source>
        <dbReference type="EMBL" id="PTR18408.1"/>
    </source>
</evidence>
<dbReference type="EMBL" id="QAOT01000008">
    <property type="protein sequence ID" value="PTR18408.1"/>
    <property type="molecule type" value="Genomic_DNA"/>
</dbReference>
<dbReference type="Pfam" id="PF00563">
    <property type="entry name" value="EAL"/>
    <property type="match status" value="1"/>
</dbReference>
<dbReference type="SMART" id="SM00052">
    <property type="entry name" value="EAL"/>
    <property type="match status" value="1"/>
</dbReference>
<dbReference type="AlphaFoldDB" id="A0A2T5K7R5"/>